<dbReference type="EMBL" id="PNGT01000001">
    <property type="protein sequence ID" value="PMC53308.1"/>
    <property type="molecule type" value="Genomic_DNA"/>
</dbReference>
<dbReference type="RefSeq" id="WP_102189418.1">
    <property type="nucleotide sequence ID" value="NZ_PNGT01000001.1"/>
</dbReference>
<gene>
    <name evidence="1" type="ORF">CJ218_01855</name>
</gene>
<proteinExistence type="predicted"/>
<dbReference type="AlphaFoldDB" id="A0A2N6SH99"/>
<accession>A0A2N6SH99</accession>
<dbReference type="Proteomes" id="UP000235670">
    <property type="component" value="Unassembled WGS sequence"/>
</dbReference>
<evidence type="ECO:0000313" key="2">
    <source>
        <dbReference type="Proteomes" id="UP000235670"/>
    </source>
</evidence>
<protein>
    <submittedName>
        <fullName evidence="1">Uncharacterized protein</fullName>
    </submittedName>
</protein>
<name>A0A2N6SH99_9BACL</name>
<sequence>MDIKKIIFLDDTYLEDCTLSNDIPKKIAEVSSSFVKITTNKSTIQYVNLDYIQIIIPKNLKVISS</sequence>
<reference evidence="1 2" key="1">
    <citation type="submission" date="2017-09" db="EMBL/GenBank/DDBJ databases">
        <title>Bacterial strain isolated from the female urinary microbiota.</title>
        <authorList>
            <person name="Thomas-White K."/>
            <person name="Kumar N."/>
            <person name="Forster S."/>
            <person name="Putonti C."/>
            <person name="Lawley T."/>
            <person name="Wolfe A.J."/>
        </authorList>
    </citation>
    <scope>NUCLEOTIDE SEQUENCE [LARGE SCALE GENOMIC DNA]</scope>
    <source>
        <strain evidence="1 2">UMB0186</strain>
    </source>
</reference>
<evidence type="ECO:0000313" key="1">
    <source>
        <dbReference type="EMBL" id="PMC53308.1"/>
    </source>
</evidence>
<comment type="caution">
    <text evidence="1">The sequence shown here is derived from an EMBL/GenBank/DDBJ whole genome shotgun (WGS) entry which is preliminary data.</text>
</comment>
<dbReference type="OrthoDB" id="2997985at2"/>
<organism evidence="1 2">
    <name type="scientific">Gemella sanguinis</name>
    <dbReference type="NCBI Taxonomy" id="84135"/>
    <lineage>
        <taxon>Bacteria</taxon>
        <taxon>Bacillati</taxon>
        <taxon>Bacillota</taxon>
        <taxon>Bacilli</taxon>
        <taxon>Bacillales</taxon>
        <taxon>Gemellaceae</taxon>
        <taxon>Gemella</taxon>
    </lineage>
</organism>